<evidence type="ECO:0000256" key="6">
    <source>
        <dbReference type="ARBA" id="ARBA00023163"/>
    </source>
</evidence>
<evidence type="ECO:0000256" key="7">
    <source>
        <dbReference type="ARBA" id="ARBA00023242"/>
    </source>
</evidence>
<dbReference type="SMART" id="SM00066">
    <property type="entry name" value="GAL4"/>
    <property type="match status" value="1"/>
</dbReference>
<evidence type="ECO:0000256" key="5">
    <source>
        <dbReference type="ARBA" id="ARBA00023125"/>
    </source>
</evidence>
<feature type="compositionally biased region" description="Polar residues" evidence="8">
    <location>
        <begin position="592"/>
        <end position="601"/>
    </location>
</feature>
<dbReference type="Pfam" id="PF00172">
    <property type="entry name" value="Zn_clus"/>
    <property type="match status" value="1"/>
</dbReference>
<dbReference type="SUPFAM" id="SSF57701">
    <property type="entry name" value="Zn2/Cys6 DNA-binding domain"/>
    <property type="match status" value="1"/>
</dbReference>
<reference evidence="10 11" key="1">
    <citation type="journal article" date="2023" name="Res Sq">
        <title>Genomic and morphological characterization of Knufia obscura isolated from the Mars 2020 spacecraft assembly facility.</title>
        <authorList>
            <person name="Chander A.M."/>
            <person name="Teixeira M.M."/>
            <person name="Singh N.K."/>
            <person name="Williams M.P."/>
            <person name="Parker C.W."/>
            <person name="Leo P."/>
            <person name="Stajich J.E."/>
            <person name="Torok T."/>
            <person name="Tighe S."/>
            <person name="Mason C.E."/>
            <person name="Venkateswaran K."/>
        </authorList>
    </citation>
    <scope>NUCLEOTIDE SEQUENCE [LARGE SCALE GENOMIC DNA]</scope>
    <source>
        <strain evidence="10 11">CCFEE 5817</strain>
    </source>
</reference>
<accession>A0ABR0S3B2</accession>
<dbReference type="PANTHER" id="PTHR47782">
    <property type="entry name" value="ZN(II)2CYS6 TRANSCRIPTION FACTOR (EUROFUNG)-RELATED"/>
    <property type="match status" value="1"/>
</dbReference>
<dbReference type="PANTHER" id="PTHR47782:SF2">
    <property type="entry name" value="TRANSCRIPTION FACTOR, PUTATIVE (AFU_ORTHOLOGUE AFUA_4G12570)-RELATED"/>
    <property type="match status" value="1"/>
</dbReference>
<dbReference type="InterPro" id="IPR052202">
    <property type="entry name" value="Yeast_MetPath_Reg"/>
</dbReference>
<name>A0ABR0S3B2_9EURO</name>
<organism evidence="10 11">
    <name type="scientific">Knufia obscura</name>
    <dbReference type="NCBI Taxonomy" id="1635080"/>
    <lineage>
        <taxon>Eukaryota</taxon>
        <taxon>Fungi</taxon>
        <taxon>Dikarya</taxon>
        <taxon>Ascomycota</taxon>
        <taxon>Pezizomycotina</taxon>
        <taxon>Eurotiomycetes</taxon>
        <taxon>Chaetothyriomycetidae</taxon>
        <taxon>Chaetothyriales</taxon>
        <taxon>Trichomeriaceae</taxon>
        <taxon>Knufia</taxon>
    </lineage>
</organism>
<keyword evidence="4" id="KW-0805">Transcription regulation</keyword>
<keyword evidence="6" id="KW-0804">Transcription</keyword>
<dbReference type="PROSITE" id="PS00463">
    <property type="entry name" value="ZN2_CY6_FUNGAL_1"/>
    <property type="match status" value="1"/>
</dbReference>
<keyword evidence="7" id="KW-0539">Nucleus</keyword>
<dbReference type="RefSeq" id="XP_064735029.1">
    <property type="nucleotide sequence ID" value="XM_064869532.1"/>
</dbReference>
<keyword evidence="3" id="KW-0862">Zinc</keyword>
<keyword evidence="5" id="KW-0238">DNA-binding</keyword>
<dbReference type="InterPro" id="IPR001138">
    <property type="entry name" value="Zn2Cys6_DnaBD"/>
</dbReference>
<keyword evidence="2" id="KW-0479">Metal-binding</keyword>
<evidence type="ECO:0000256" key="4">
    <source>
        <dbReference type="ARBA" id="ARBA00023015"/>
    </source>
</evidence>
<evidence type="ECO:0000259" key="9">
    <source>
        <dbReference type="PROSITE" id="PS50048"/>
    </source>
</evidence>
<evidence type="ECO:0000313" key="11">
    <source>
        <dbReference type="Proteomes" id="UP001334248"/>
    </source>
</evidence>
<protein>
    <recommendedName>
        <fullName evidence="9">Zn(2)-C6 fungal-type domain-containing protein</fullName>
    </recommendedName>
</protein>
<dbReference type="InterPro" id="IPR007219">
    <property type="entry name" value="XnlR_reg_dom"/>
</dbReference>
<feature type="region of interest" description="Disordered" evidence="8">
    <location>
        <begin position="592"/>
        <end position="696"/>
    </location>
</feature>
<evidence type="ECO:0000256" key="8">
    <source>
        <dbReference type="SAM" id="MobiDB-lite"/>
    </source>
</evidence>
<dbReference type="InterPro" id="IPR036864">
    <property type="entry name" value="Zn2-C6_fun-type_DNA-bd_sf"/>
</dbReference>
<sequence length="696" mass="77742">MAKESIEALLHPSLKVSRPVAACSRCRSNKVKCDGKLPACSACERAGKPRECSSANDDFARGKERSYVAALETAVQRLQRKIDDNKMEGFISRRDSLIMLAHGRPALQRRAVSSIRRKEAGSVDELVSDFGFLTVNATSRDFQGFSSTMSFAKMLKAISLQKDLPVFTDTALPPRYSISSLIDDYFENVHVLLPFLSETDFLASVSRIYQEPPTGGVSSFDIWSFRLILAISSASLCRNKGDEHYNAAVYNLSLAMNVIEHVIHPGSIAGIQALLLLVQYSLVDPEHFDSWYLVGMAARLVVDLGLHCEPAAETKLPKQVLDLRRRIFYCTYALDRLISMSLGLAFSFTDDSAPNVLLPTLATDQEARSPTQLFLRSVRPSLFLFDIRRVQSAFYQRTTFSAREKWTLNDAGAYASSTLDDIRAWHSTLPPHFSQKRLQAFYLEYLYTQALAVSPNQVVPVTSIRDAHKLLFFQCAIQFSEQLRSMVQNAELRTCLCYADFCRARYVSRQFQSIMWAGINLLVRGRQTNGSSVNATSPLANCNGALLFLGNMSQILEWPKQRWGIGALQETFERESAVLLARLTTIQQEYSASQMPATSSFAPPPQPHNSATSRPGPQHVDLSQPLQMNYSPPRGYDSRYGYTAESVNDAAPYANPAMHHSNLSRGTWDERTEQSNSELPPGTLPRRSYHFTGGQG</sequence>
<evidence type="ECO:0000256" key="3">
    <source>
        <dbReference type="ARBA" id="ARBA00022833"/>
    </source>
</evidence>
<gene>
    <name evidence="10" type="ORF">PMZ80_001084</name>
</gene>
<dbReference type="EMBL" id="JAVHJV010000001">
    <property type="protein sequence ID" value="KAK5946939.1"/>
    <property type="molecule type" value="Genomic_DNA"/>
</dbReference>
<dbReference type="Proteomes" id="UP001334248">
    <property type="component" value="Unassembled WGS sequence"/>
</dbReference>
<dbReference type="PROSITE" id="PS50048">
    <property type="entry name" value="ZN2_CY6_FUNGAL_2"/>
    <property type="match status" value="1"/>
</dbReference>
<dbReference type="Pfam" id="PF04082">
    <property type="entry name" value="Fungal_trans"/>
    <property type="match status" value="1"/>
</dbReference>
<dbReference type="SMART" id="SM00906">
    <property type="entry name" value="Fungal_trans"/>
    <property type="match status" value="1"/>
</dbReference>
<feature type="domain" description="Zn(2)-C6 fungal-type" evidence="9">
    <location>
        <begin position="22"/>
        <end position="54"/>
    </location>
</feature>
<dbReference type="GeneID" id="89994533"/>
<keyword evidence="11" id="KW-1185">Reference proteome</keyword>
<evidence type="ECO:0000313" key="10">
    <source>
        <dbReference type="EMBL" id="KAK5946939.1"/>
    </source>
</evidence>
<comment type="subcellular location">
    <subcellularLocation>
        <location evidence="1">Nucleus</location>
    </subcellularLocation>
</comment>
<dbReference type="Gene3D" id="4.10.240.10">
    <property type="entry name" value="Zn(2)-C6 fungal-type DNA-binding domain"/>
    <property type="match status" value="1"/>
</dbReference>
<dbReference type="CDD" id="cd12148">
    <property type="entry name" value="fungal_TF_MHR"/>
    <property type="match status" value="1"/>
</dbReference>
<evidence type="ECO:0000256" key="2">
    <source>
        <dbReference type="ARBA" id="ARBA00022723"/>
    </source>
</evidence>
<dbReference type="CDD" id="cd00067">
    <property type="entry name" value="GAL4"/>
    <property type="match status" value="1"/>
</dbReference>
<evidence type="ECO:0000256" key="1">
    <source>
        <dbReference type="ARBA" id="ARBA00004123"/>
    </source>
</evidence>
<comment type="caution">
    <text evidence="10">The sequence shown here is derived from an EMBL/GenBank/DDBJ whole genome shotgun (WGS) entry which is preliminary data.</text>
</comment>
<proteinExistence type="predicted"/>